<evidence type="ECO:0000313" key="2">
    <source>
        <dbReference type="EMBL" id="OZY87976.1"/>
    </source>
</evidence>
<dbReference type="PROSITE" id="PS51662">
    <property type="entry name" value="BP_PHYTASE"/>
    <property type="match status" value="2"/>
</dbReference>
<dbReference type="InterPro" id="IPR011042">
    <property type="entry name" value="6-blade_b-propeller_TolB-like"/>
</dbReference>
<dbReference type="EMBL" id="NHNI01000001">
    <property type="protein sequence ID" value="OZY87976.1"/>
    <property type="molecule type" value="Genomic_DNA"/>
</dbReference>
<dbReference type="InterPro" id="IPR003431">
    <property type="entry name" value="B-propeller_Phytase"/>
</dbReference>
<comment type="caution">
    <text evidence="2">The sequence shown here is derived from an EMBL/GenBank/DDBJ whole genome shotgun (WGS) entry which is preliminary data.</text>
</comment>
<protein>
    <submittedName>
        <fullName evidence="2">Phytase</fullName>
    </submittedName>
</protein>
<proteinExistence type="predicted"/>
<gene>
    <name evidence="2" type="ORF">CBP51_07825</name>
</gene>
<evidence type="ECO:0000313" key="3">
    <source>
        <dbReference type="Proteomes" id="UP000216101"/>
    </source>
</evidence>
<sequence length="655" mass="71430">MDTYQVGNAVPLARHAYDFSLPVSARVAPSPSALRAPLPLKKNQQSTFLTVGDNQQIHWRAANGESLAHLDQAAELVDWRYPVNVQLQGKTTQALVAATVFLPEQQPGLIVLDETTGQLRELLRVPTPAFKIENICLSRAAGDNLSLYLLDERGTAEHWLVMDANGNPHAQLLRRLPIAPNSKACAVDDEQDLLFIAEEGVGIWAQGASEESSPGRTAVDMQKPFGTLTGSVESLAVVPQGLIAAIAEEKKLAFYSTQQREFKPLPLIDLPQTDEPEVVKAVYMAEQQAVALIVNDEKTGSHSLQLPWQAAPAAVAAHPIVSVIADVQTESMLRFGDAADDPAIWVNKKRPQKSLVLGTNKQQGLFVYDLQGREVQHFNTGKLNNVDVRYGVRVGKKVVDLAVATNRDDNSLSIYTIDPRSGKLTFSGSIATDMKEIYGFCMYQSPVSASQPDGALYAIPNDKSGEFQQILLSANVSELQKNSVQWQGQVKRRFYVESQPEGCVADDKNQRLFVGEEDVALWTIPAEPDTGTRLEKVLAAGEILVADIEGMGVYQGKHQSYLVVSSQGNNSFVVLDATAPYALRGIVRIALDASRNIDGVSETDGLEVTSANLGAVFPEGMLVVQDGHKVMPEAPQNFKYVSWEKIRRALNLAAE</sequence>
<dbReference type="Pfam" id="PF02333">
    <property type="entry name" value="Phytase"/>
    <property type="match status" value="1"/>
</dbReference>
<evidence type="ECO:0000259" key="1">
    <source>
        <dbReference type="PROSITE" id="PS51662"/>
    </source>
</evidence>
<accession>A0A266QEB7</accession>
<feature type="domain" description="BPP" evidence="1">
    <location>
        <begin position="313"/>
        <end position="650"/>
    </location>
</feature>
<organism evidence="2 3">
    <name type="scientific">Cellvibrio mixtus</name>
    <dbReference type="NCBI Taxonomy" id="39650"/>
    <lineage>
        <taxon>Bacteria</taxon>
        <taxon>Pseudomonadati</taxon>
        <taxon>Pseudomonadota</taxon>
        <taxon>Gammaproteobacteria</taxon>
        <taxon>Cellvibrionales</taxon>
        <taxon>Cellvibrionaceae</taxon>
        <taxon>Cellvibrio</taxon>
    </lineage>
</organism>
<feature type="domain" description="BPP" evidence="1">
    <location>
        <begin position="1"/>
        <end position="311"/>
    </location>
</feature>
<dbReference type="Gene3D" id="2.120.10.30">
    <property type="entry name" value="TolB, C-terminal domain"/>
    <property type="match status" value="2"/>
</dbReference>
<dbReference type="GO" id="GO:0016158">
    <property type="term" value="F:inositol hexakisphosphate 3-phosphatase activity"/>
    <property type="evidence" value="ECO:0007669"/>
    <property type="project" value="InterPro"/>
</dbReference>
<dbReference type="Proteomes" id="UP000216101">
    <property type="component" value="Unassembled WGS sequence"/>
</dbReference>
<keyword evidence="3" id="KW-1185">Reference proteome</keyword>
<dbReference type="SUPFAM" id="SSF50956">
    <property type="entry name" value="Thermostable phytase (3-phytase)"/>
    <property type="match status" value="2"/>
</dbReference>
<reference evidence="3" key="1">
    <citation type="submission" date="2017-05" db="EMBL/GenBank/DDBJ databases">
        <authorList>
            <person name="Barney B.M."/>
        </authorList>
    </citation>
    <scope>NUCLEOTIDE SEQUENCE [LARGE SCALE GENOMIC DNA]</scope>
    <source>
        <strain evidence="3">PSBB022</strain>
    </source>
</reference>
<dbReference type="AlphaFoldDB" id="A0A266QEB7"/>
<name>A0A266QEB7_9GAMM</name>